<protein>
    <submittedName>
        <fullName evidence="7">LysR family transcriptional regulator</fullName>
    </submittedName>
</protein>
<organism evidence="7 9">
    <name type="scientific">Shewanella chilikensis</name>
    <dbReference type="NCBI Taxonomy" id="558541"/>
    <lineage>
        <taxon>Bacteria</taxon>
        <taxon>Pseudomonadati</taxon>
        <taxon>Pseudomonadota</taxon>
        <taxon>Gammaproteobacteria</taxon>
        <taxon>Alteromonadales</taxon>
        <taxon>Shewanellaceae</taxon>
        <taxon>Shewanella</taxon>
    </lineage>
</organism>
<keyword evidence="2" id="KW-0805">Transcription regulation</keyword>
<proteinExistence type="inferred from homology"/>
<reference evidence="6 8" key="1">
    <citation type="submission" date="2018-06" db="EMBL/GenBank/DDBJ databases">
        <title>Genomic Encyclopedia of Type Strains, Phase III (KMG-III): the genomes of soil and plant-associated and newly described type strains.</title>
        <authorList>
            <person name="Whitman W."/>
        </authorList>
    </citation>
    <scope>NUCLEOTIDE SEQUENCE [LARGE SCALE GENOMIC DNA]</scope>
    <source>
        <strain evidence="6 8">JC5</strain>
    </source>
</reference>
<evidence type="ECO:0000256" key="3">
    <source>
        <dbReference type="ARBA" id="ARBA00023125"/>
    </source>
</evidence>
<dbReference type="SUPFAM" id="SSF46785">
    <property type="entry name" value="Winged helix' DNA-binding domain"/>
    <property type="match status" value="1"/>
</dbReference>
<keyword evidence="3" id="KW-0238">DNA-binding</keyword>
<dbReference type="Proteomes" id="UP000247584">
    <property type="component" value="Unassembled WGS sequence"/>
</dbReference>
<dbReference type="EMBL" id="QJSY01000011">
    <property type="protein sequence ID" value="PYE58910.1"/>
    <property type="molecule type" value="Genomic_DNA"/>
</dbReference>
<dbReference type="PANTHER" id="PTHR30126">
    <property type="entry name" value="HTH-TYPE TRANSCRIPTIONAL REGULATOR"/>
    <property type="match status" value="1"/>
</dbReference>
<dbReference type="PRINTS" id="PR00039">
    <property type="entry name" value="HTHLYSR"/>
</dbReference>
<dbReference type="PROSITE" id="PS50931">
    <property type="entry name" value="HTH_LYSR"/>
    <property type="match status" value="1"/>
</dbReference>
<evidence type="ECO:0000313" key="9">
    <source>
        <dbReference type="Proteomes" id="UP000502117"/>
    </source>
</evidence>
<name>A0A6G7LNF7_9GAMM</name>
<reference evidence="7 9" key="2">
    <citation type="submission" date="2019-11" db="EMBL/GenBank/DDBJ databases">
        <title>Complete Genome Sequence of Shewanella chilikensis Strain DC57, Isolated from Corroded Seal Rings at a floating production facility in Australia.</title>
        <authorList>
            <person name="Salgar-Chaparro S.J."/>
            <person name="Castillo-Villamizar G.A."/>
            <person name="Poehlein A."/>
            <person name="Daniel R."/>
            <person name="Machuca L."/>
        </authorList>
    </citation>
    <scope>NUCLEOTIDE SEQUENCE [LARGE SCALE GENOMIC DNA]</scope>
    <source>
        <strain evidence="7 9">DC57</strain>
    </source>
</reference>
<dbReference type="InterPro" id="IPR036390">
    <property type="entry name" value="WH_DNA-bd_sf"/>
</dbReference>
<feature type="domain" description="HTH lysR-type" evidence="5">
    <location>
        <begin position="6"/>
        <end position="63"/>
    </location>
</feature>
<comment type="similarity">
    <text evidence="1">Belongs to the LysR transcriptional regulatory family.</text>
</comment>
<evidence type="ECO:0000313" key="6">
    <source>
        <dbReference type="EMBL" id="PYE58910.1"/>
    </source>
</evidence>
<dbReference type="RefSeq" id="WP_101054811.1">
    <property type="nucleotide sequence ID" value="NZ_BMXX01000012.1"/>
</dbReference>
<evidence type="ECO:0000313" key="7">
    <source>
        <dbReference type="EMBL" id="QIJ03254.1"/>
    </source>
</evidence>
<dbReference type="EMBL" id="CP045857">
    <property type="protein sequence ID" value="QIJ03254.1"/>
    <property type="molecule type" value="Genomic_DNA"/>
</dbReference>
<dbReference type="Pfam" id="PF03466">
    <property type="entry name" value="LysR_substrate"/>
    <property type="match status" value="1"/>
</dbReference>
<dbReference type="KEGG" id="schk:GII14_03040"/>
<dbReference type="PANTHER" id="PTHR30126:SF5">
    <property type="entry name" value="HTH-TYPE TRANSCRIPTIONAL ACTIVATOR CMPR"/>
    <property type="match status" value="1"/>
</dbReference>
<dbReference type="InterPro" id="IPR005119">
    <property type="entry name" value="LysR_subst-bd"/>
</dbReference>
<dbReference type="Pfam" id="PF00126">
    <property type="entry name" value="HTH_1"/>
    <property type="match status" value="1"/>
</dbReference>
<dbReference type="Gene3D" id="3.40.190.290">
    <property type="match status" value="1"/>
</dbReference>
<dbReference type="InterPro" id="IPR000847">
    <property type="entry name" value="LysR_HTH_N"/>
</dbReference>
<evidence type="ECO:0000256" key="1">
    <source>
        <dbReference type="ARBA" id="ARBA00009437"/>
    </source>
</evidence>
<evidence type="ECO:0000313" key="8">
    <source>
        <dbReference type="Proteomes" id="UP000247584"/>
    </source>
</evidence>
<sequence>MDLRHLSLRLLQVYIEVVRRQNISAAARHLYLTQPTVSLQLKKLAELVGEPLLETGPGGLRPTQVGQELYRAAVDVMTRLEDFNGMLAKVREGQSGHINIGLVTTAKYVVPRILGAFYRRFPGVRVTLNIGNRAHVLNRFEHLEDDLYLFSHPPRGETVQSARIIRNPLQLIAPRDHWAAGQSELKFEQLSRERFLIREPGSATRLMFESWLSGQGVELGDCMQIESNEAIRLGVASGLGLSVISAHTLEEGRERPAILDVKGFPLESNWYLVSRKDRRMPYAARQLVHFMAEHLQQCIEAEWVAGDIAQLPTNLGLSAD</sequence>
<dbReference type="GO" id="GO:0003700">
    <property type="term" value="F:DNA-binding transcription factor activity"/>
    <property type="evidence" value="ECO:0007669"/>
    <property type="project" value="InterPro"/>
</dbReference>
<evidence type="ECO:0000256" key="2">
    <source>
        <dbReference type="ARBA" id="ARBA00023015"/>
    </source>
</evidence>
<dbReference type="Gene3D" id="1.10.10.10">
    <property type="entry name" value="Winged helix-like DNA-binding domain superfamily/Winged helix DNA-binding domain"/>
    <property type="match status" value="1"/>
</dbReference>
<dbReference type="SUPFAM" id="SSF53850">
    <property type="entry name" value="Periplasmic binding protein-like II"/>
    <property type="match status" value="1"/>
</dbReference>
<evidence type="ECO:0000259" key="5">
    <source>
        <dbReference type="PROSITE" id="PS50931"/>
    </source>
</evidence>
<dbReference type="GO" id="GO:0000976">
    <property type="term" value="F:transcription cis-regulatory region binding"/>
    <property type="evidence" value="ECO:0007669"/>
    <property type="project" value="TreeGrafter"/>
</dbReference>
<evidence type="ECO:0000256" key="4">
    <source>
        <dbReference type="ARBA" id="ARBA00023163"/>
    </source>
</evidence>
<dbReference type="GeneID" id="99798816"/>
<keyword evidence="8" id="KW-1185">Reference proteome</keyword>
<gene>
    <name evidence="6" type="ORF">C8J23_111110</name>
    <name evidence="7" type="ORF">GII14_03040</name>
</gene>
<dbReference type="InterPro" id="IPR036388">
    <property type="entry name" value="WH-like_DNA-bd_sf"/>
</dbReference>
<keyword evidence="4" id="KW-0804">Transcription</keyword>
<accession>A0A6G7LNF7</accession>
<dbReference type="Proteomes" id="UP000502117">
    <property type="component" value="Chromosome"/>
</dbReference>
<dbReference type="AlphaFoldDB" id="A0A6G7LNF7"/>